<dbReference type="Proteomes" id="UP000265618">
    <property type="component" value="Unassembled WGS sequence"/>
</dbReference>
<gene>
    <name evidence="2" type="ORF">KIPB_007102</name>
</gene>
<comment type="caution">
    <text evidence="2">The sequence shown here is derived from an EMBL/GenBank/DDBJ whole genome shotgun (WGS) entry which is preliminary data.</text>
</comment>
<accession>A0A9K3GKB3</accession>
<dbReference type="EMBL" id="BDIP01001940">
    <property type="protein sequence ID" value="GIQ85436.1"/>
    <property type="molecule type" value="Genomic_DNA"/>
</dbReference>
<dbReference type="AlphaFoldDB" id="A0A9K3GKB3"/>
<protein>
    <submittedName>
        <fullName evidence="2">Uncharacterized protein</fullName>
    </submittedName>
</protein>
<name>A0A9K3GKB3_9EUKA</name>
<organism evidence="2 3">
    <name type="scientific">Kipferlia bialata</name>
    <dbReference type="NCBI Taxonomy" id="797122"/>
    <lineage>
        <taxon>Eukaryota</taxon>
        <taxon>Metamonada</taxon>
        <taxon>Carpediemonas-like organisms</taxon>
        <taxon>Kipferlia</taxon>
    </lineage>
</organism>
<keyword evidence="3" id="KW-1185">Reference proteome</keyword>
<feature type="non-terminal residue" evidence="2">
    <location>
        <position position="1"/>
    </location>
</feature>
<evidence type="ECO:0000313" key="2">
    <source>
        <dbReference type="EMBL" id="GIQ85436.1"/>
    </source>
</evidence>
<feature type="region of interest" description="Disordered" evidence="1">
    <location>
        <begin position="337"/>
        <end position="372"/>
    </location>
</feature>
<sequence>VTRAHCLCLIPFTQLDTQQNVELFHATIHILQFDTREVGIAIHNVLLRYTGQENLPERYRIELITYCKYLLDNGREAFRALPSMHSNKDQHPMAIQAPYFVSRVNLYIGRQFEELLTPTRALSDETKQRIVELSQCCVNYVCMDLNPSMYVGHMMLWREVLHAKVAMIALLPNVSHIFRDMMTEPYLARLAPSTTLILRSAPTDMYIMRNTVLHALRAIFFISPPTGGPSQRGVEPIVMAFRQYLPQISCERHLIGDPILDTTTYSWNMIHFCDIAHKAREKMASRDLVMLALFLTRQIGSLYLPLWVQGICLKVLKVIPLAIPKVIEEQNKLVREEEENLKRDRERERDRESMQGKIPEKGERERERDRERERALLRQQLMNYMHQNRFMARPNVVASLSQVFSSLVVRLEGLASAIPCLVAAHDAGLQHYPCVLTTTPKDVTIGTELTTCITQVISLLSEISVTMVNCLQTASTAGLVREGDTYTFQ</sequence>
<feature type="non-terminal residue" evidence="2">
    <location>
        <position position="489"/>
    </location>
</feature>
<evidence type="ECO:0000313" key="3">
    <source>
        <dbReference type="Proteomes" id="UP000265618"/>
    </source>
</evidence>
<proteinExistence type="predicted"/>
<evidence type="ECO:0000256" key="1">
    <source>
        <dbReference type="SAM" id="MobiDB-lite"/>
    </source>
</evidence>
<reference evidence="2 3" key="1">
    <citation type="journal article" date="2018" name="PLoS ONE">
        <title>The draft genome of Kipferlia bialata reveals reductive genome evolution in fornicate parasites.</title>
        <authorList>
            <person name="Tanifuji G."/>
            <person name="Takabayashi S."/>
            <person name="Kume K."/>
            <person name="Takagi M."/>
            <person name="Nakayama T."/>
            <person name="Kamikawa R."/>
            <person name="Inagaki Y."/>
            <person name="Hashimoto T."/>
        </authorList>
    </citation>
    <scope>NUCLEOTIDE SEQUENCE [LARGE SCALE GENOMIC DNA]</scope>
    <source>
        <strain evidence="2">NY0173</strain>
    </source>
</reference>